<evidence type="ECO:0000313" key="4">
    <source>
        <dbReference type="EMBL" id="KAK2655502.1"/>
    </source>
</evidence>
<proteinExistence type="predicted"/>
<keyword evidence="2" id="KW-0812">Transmembrane</keyword>
<reference evidence="4" key="1">
    <citation type="journal article" date="2023" name="Plant J.">
        <title>Genome sequences and population genomics provide insights into the demographic history, inbreeding, and mutation load of two 'living fossil' tree species of Dipteronia.</title>
        <authorList>
            <person name="Feng Y."/>
            <person name="Comes H.P."/>
            <person name="Chen J."/>
            <person name="Zhu S."/>
            <person name="Lu R."/>
            <person name="Zhang X."/>
            <person name="Li P."/>
            <person name="Qiu J."/>
            <person name="Olsen K.M."/>
            <person name="Qiu Y."/>
        </authorList>
    </citation>
    <scope>NUCLEOTIDE SEQUENCE</scope>
    <source>
        <strain evidence="4">KIB01</strain>
    </source>
</reference>
<feature type="region of interest" description="Disordered" evidence="1">
    <location>
        <begin position="66"/>
        <end position="87"/>
    </location>
</feature>
<keyword evidence="5" id="KW-1185">Reference proteome</keyword>
<sequence>MAELFLVLLHVESAIFTFTFDVILLVLKEYRSVNRREKIQGKESCKWNAFIGSVLDHSLTTKDATQEECKVSSPEKRKVRSSSRETQQLVRNRDYGRRMEKLNDVHIIFERGMHLVELKDTPIPMTVGQRGWQNFVSIPTDVSVSLVKEFYTSMIPKAMKEGSAVLLRDIPFMINATKIKAHFGMSNYPKFRKGYRCRHNTKSSLAMMLRGIDDGVWEHGHMLKQSELPQELVIWNLFNTFSLLPTIHRTTISEPRADLLSCIQDQMKIDIG</sequence>
<accession>A0AAD9XA29</accession>
<gene>
    <name evidence="4" type="ORF">Ddye_008554</name>
</gene>
<dbReference type="Proteomes" id="UP001280121">
    <property type="component" value="Unassembled WGS sequence"/>
</dbReference>
<evidence type="ECO:0000259" key="3">
    <source>
        <dbReference type="Pfam" id="PF20167"/>
    </source>
</evidence>
<feature type="domain" description="Putative plant transposon protein" evidence="3">
    <location>
        <begin position="130"/>
        <end position="272"/>
    </location>
</feature>
<dbReference type="InterPro" id="IPR046796">
    <property type="entry name" value="Transposase_32_dom"/>
</dbReference>
<dbReference type="Pfam" id="PF20167">
    <property type="entry name" value="Transposase_32"/>
    <property type="match status" value="1"/>
</dbReference>
<dbReference type="EMBL" id="JANJYI010000003">
    <property type="protein sequence ID" value="KAK2655502.1"/>
    <property type="molecule type" value="Genomic_DNA"/>
</dbReference>
<dbReference type="AlphaFoldDB" id="A0AAD9XA29"/>
<feature type="transmembrane region" description="Helical" evidence="2">
    <location>
        <begin position="6"/>
        <end position="27"/>
    </location>
</feature>
<keyword evidence="2" id="KW-0472">Membrane</keyword>
<organism evidence="4 5">
    <name type="scientific">Dipteronia dyeriana</name>
    <dbReference type="NCBI Taxonomy" id="168575"/>
    <lineage>
        <taxon>Eukaryota</taxon>
        <taxon>Viridiplantae</taxon>
        <taxon>Streptophyta</taxon>
        <taxon>Embryophyta</taxon>
        <taxon>Tracheophyta</taxon>
        <taxon>Spermatophyta</taxon>
        <taxon>Magnoliopsida</taxon>
        <taxon>eudicotyledons</taxon>
        <taxon>Gunneridae</taxon>
        <taxon>Pentapetalae</taxon>
        <taxon>rosids</taxon>
        <taxon>malvids</taxon>
        <taxon>Sapindales</taxon>
        <taxon>Sapindaceae</taxon>
        <taxon>Hippocastanoideae</taxon>
        <taxon>Acereae</taxon>
        <taxon>Dipteronia</taxon>
    </lineage>
</organism>
<evidence type="ECO:0000256" key="1">
    <source>
        <dbReference type="SAM" id="MobiDB-lite"/>
    </source>
</evidence>
<name>A0AAD9XA29_9ROSI</name>
<evidence type="ECO:0000256" key="2">
    <source>
        <dbReference type="SAM" id="Phobius"/>
    </source>
</evidence>
<comment type="caution">
    <text evidence="4">The sequence shown here is derived from an EMBL/GenBank/DDBJ whole genome shotgun (WGS) entry which is preliminary data.</text>
</comment>
<evidence type="ECO:0000313" key="5">
    <source>
        <dbReference type="Proteomes" id="UP001280121"/>
    </source>
</evidence>
<feature type="compositionally biased region" description="Basic and acidic residues" evidence="1">
    <location>
        <begin position="66"/>
        <end position="76"/>
    </location>
</feature>
<keyword evidence="2" id="KW-1133">Transmembrane helix</keyword>
<protein>
    <recommendedName>
        <fullName evidence="3">Putative plant transposon protein domain-containing protein</fullName>
    </recommendedName>
</protein>